<dbReference type="InterPro" id="IPR027417">
    <property type="entry name" value="P-loop_NTPase"/>
</dbReference>
<dbReference type="PANTHER" id="PTHR33295:SF8">
    <property type="entry name" value="AAA+ ATPASE DOMAIN-CONTAINING PROTEIN"/>
    <property type="match status" value="1"/>
</dbReference>
<reference evidence="4" key="1">
    <citation type="submission" date="2017-09" db="EMBL/GenBank/DDBJ databases">
        <title>Depth-based differentiation of microbial function through sediment-hosted aquifers and enrichment of novel symbionts in the deep terrestrial subsurface.</title>
        <authorList>
            <person name="Probst A.J."/>
            <person name="Ladd B."/>
            <person name="Jarett J.K."/>
            <person name="Geller-Mcgrath D.E."/>
            <person name="Sieber C.M.K."/>
            <person name="Emerson J.B."/>
            <person name="Anantharaman K."/>
            <person name="Thomas B.C."/>
            <person name="Malmstrom R."/>
            <person name="Stieglmeier M."/>
            <person name="Klingl A."/>
            <person name="Woyke T."/>
            <person name="Ryan C.M."/>
            <person name="Banfield J.F."/>
        </authorList>
    </citation>
    <scope>NUCLEOTIDE SEQUENCE [LARGE SCALE GENOMIC DNA]</scope>
</reference>
<evidence type="ECO:0000313" key="3">
    <source>
        <dbReference type="EMBL" id="PIU75135.1"/>
    </source>
</evidence>
<feature type="domain" description="DUF4143" evidence="2">
    <location>
        <begin position="228"/>
        <end position="375"/>
    </location>
</feature>
<dbReference type="InterPro" id="IPR041682">
    <property type="entry name" value="AAA_14"/>
</dbReference>
<dbReference type="EMBL" id="PEVY01000050">
    <property type="protein sequence ID" value="PIU75135.1"/>
    <property type="molecule type" value="Genomic_DNA"/>
</dbReference>
<dbReference type="Gene3D" id="3.40.50.300">
    <property type="entry name" value="P-loop containing nucleotide triphosphate hydrolases"/>
    <property type="match status" value="1"/>
</dbReference>
<evidence type="ECO:0000313" key="4">
    <source>
        <dbReference type="Proteomes" id="UP000228775"/>
    </source>
</evidence>
<dbReference type="Proteomes" id="UP000228775">
    <property type="component" value="Unassembled WGS sequence"/>
</dbReference>
<feature type="domain" description="AAA" evidence="1">
    <location>
        <begin position="36"/>
        <end position="172"/>
    </location>
</feature>
<dbReference type="PANTHER" id="PTHR33295">
    <property type="entry name" value="ATPASE"/>
    <property type="match status" value="1"/>
</dbReference>
<gene>
    <name evidence="3" type="ORF">COS76_02340</name>
</gene>
<protein>
    <submittedName>
        <fullName evidence="3">ATPase</fullName>
    </submittedName>
</protein>
<accession>A0A2M7AWW9</accession>
<name>A0A2M7AWW9_9BACT</name>
<dbReference type="InterPro" id="IPR025420">
    <property type="entry name" value="DUF4143"/>
</dbReference>
<comment type="caution">
    <text evidence="3">The sequence shown here is derived from an EMBL/GenBank/DDBJ whole genome shotgun (WGS) entry which is preliminary data.</text>
</comment>
<dbReference type="Pfam" id="PF13173">
    <property type="entry name" value="AAA_14"/>
    <property type="match status" value="1"/>
</dbReference>
<dbReference type="SUPFAM" id="SSF52540">
    <property type="entry name" value="P-loop containing nucleoside triphosphate hydrolases"/>
    <property type="match status" value="1"/>
</dbReference>
<evidence type="ECO:0000259" key="2">
    <source>
        <dbReference type="Pfam" id="PF13635"/>
    </source>
</evidence>
<evidence type="ECO:0000259" key="1">
    <source>
        <dbReference type="Pfam" id="PF13173"/>
    </source>
</evidence>
<dbReference type="AlphaFoldDB" id="A0A2M7AWW9"/>
<sequence>MFNKNTIAEVILDFQKDDLPQASPRNLKVDLELSLKRAITILGPRRSGKTYYFFYLIKNLLEQKGITKERILYLNFEDQRLAGLTSKDLTGVLEVFYELFPQNKTKKIWLFFDEIQNIVHWEKFIRTVLDKEKAYVFLSGSSSKLLSREIATALRGRTISYLVLPFSFQEFLTIKNIHYQNYLASSEKAKLMSAFSEYFLWGGYPEAVIYPQAKEKIINEIIEVTIYQDLIERHKIRNTKAVKIMFNHLLKAKEFSVHKFFNFLKTLNFKISKTTLYNYLEYFNDAFVFFPLRRFDYSMKNLEQSLPKIYAVDNALITKIIGEEKSKLLENSVLLELLRRGYELNRELFYYSWPNGGEVDFLIKKGRKIVGLIQVCLDVNDFATKEREIKSLLKASEELRCDNLLIITGDYEAKEKIKNQTISYIPLWKWLLQEKI</sequence>
<dbReference type="Pfam" id="PF13635">
    <property type="entry name" value="DUF4143"/>
    <property type="match status" value="1"/>
</dbReference>
<proteinExistence type="predicted"/>
<organism evidence="3 4">
    <name type="scientific">Candidatus Portnoybacteria bacterium CG06_land_8_20_14_3_00_39_12</name>
    <dbReference type="NCBI Taxonomy" id="1974809"/>
    <lineage>
        <taxon>Bacteria</taxon>
        <taxon>Candidatus Portnoyibacteriota</taxon>
    </lineage>
</organism>